<reference evidence="3" key="1">
    <citation type="submission" date="2016-06" db="EMBL/GenBank/DDBJ databases">
        <title>Parallel loss of symbiosis genes in relatives of nitrogen-fixing non-legume Parasponia.</title>
        <authorList>
            <person name="Van Velzen R."/>
            <person name="Holmer R."/>
            <person name="Bu F."/>
            <person name="Rutten L."/>
            <person name="Van Zeijl A."/>
            <person name="Liu W."/>
            <person name="Santuari L."/>
            <person name="Cao Q."/>
            <person name="Sharma T."/>
            <person name="Shen D."/>
            <person name="Roswanjaya Y."/>
            <person name="Wardhani T."/>
            <person name="Kalhor M.S."/>
            <person name="Jansen J."/>
            <person name="Van den Hoogen J."/>
            <person name="Gungor B."/>
            <person name="Hartog M."/>
            <person name="Hontelez J."/>
            <person name="Verver J."/>
            <person name="Yang W.-C."/>
            <person name="Schijlen E."/>
            <person name="Repin R."/>
            <person name="Schilthuizen M."/>
            <person name="Schranz E."/>
            <person name="Heidstra R."/>
            <person name="Miyata K."/>
            <person name="Fedorova E."/>
            <person name="Kohlen W."/>
            <person name="Bisseling T."/>
            <person name="Smit S."/>
            <person name="Geurts R."/>
        </authorList>
    </citation>
    <scope>NUCLEOTIDE SEQUENCE [LARGE SCALE GENOMIC DNA]</scope>
    <source>
        <strain evidence="3">cv. RG33-2</strain>
    </source>
</reference>
<keyword evidence="3" id="KW-1185">Reference proteome</keyword>
<sequence length="125" mass="13712">MRINSSSLKSLRNGDVAIVGGRVLVLAAASSHRDVPHGATSSPVSLTSFTEMARLVDIVIVVVAEFGVHTVTTRTWQNLIRLLQGFLLGVNIGCIALFLVCLGHFRLRTFFVYGGCLWVDTRKLW</sequence>
<proteinExistence type="predicted"/>
<dbReference type="EMBL" id="JXTC01000057">
    <property type="protein sequence ID" value="PON93576.1"/>
    <property type="molecule type" value="Genomic_DNA"/>
</dbReference>
<evidence type="ECO:0008006" key="4">
    <source>
        <dbReference type="Google" id="ProtNLM"/>
    </source>
</evidence>
<dbReference type="OrthoDB" id="10281113at2759"/>
<accession>A0A2P5F742</accession>
<evidence type="ECO:0000313" key="3">
    <source>
        <dbReference type="Proteomes" id="UP000237000"/>
    </source>
</evidence>
<dbReference type="InParanoid" id="A0A2P5F742"/>
<evidence type="ECO:0000256" key="1">
    <source>
        <dbReference type="SAM" id="Phobius"/>
    </source>
</evidence>
<dbReference type="Proteomes" id="UP000237000">
    <property type="component" value="Unassembled WGS sequence"/>
</dbReference>
<organism evidence="2 3">
    <name type="scientific">Trema orientale</name>
    <name type="common">Charcoal tree</name>
    <name type="synonym">Celtis orientalis</name>
    <dbReference type="NCBI Taxonomy" id="63057"/>
    <lineage>
        <taxon>Eukaryota</taxon>
        <taxon>Viridiplantae</taxon>
        <taxon>Streptophyta</taxon>
        <taxon>Embryophyta</taxon>
        <taxon>Tracheophyta</taxon>
        <taxon>Spermatophyta</taxon>
        <taxon>Magnoliopsida</taxon>
        <taxon>eudicotyledons</taxon>
        <taxon>Gunneridae</taxon>
        <taxon>Pentapetalae</taxon>
        <taxon>rosids</taxon>
        <taxon>fabids</taxon>
        <taxon>Rosales</taxon>
        <taxon>Cannabaceae</taxon>
        <taxon>Trema</taxon>
    </lineage>
</organism>
<protein>
    <recommendedName>
        <fullName evidence="4">Transmembrane protein</fullName>
    </recommendedName>
</protein>
<keyword evidence="1" id="KW-1133">Transmembrane helix</keyword>
<name>A0A2P5F742_TREOI</name>
<feature type="transmembrane region" description="Helical" evidence="1">
    <location>
        <begin position="85"/>
        <end position="105"/>
    </location>
</feature>
<gene>
    <name evidence="2" type="ORF">TorRG33x02_105600</name>
</gene>
<evidence type="ECO:0000313" key="2">
    <source>
        <dbReference type="EMBL" id="PON93576.1"/>
    </source>
</evidence>
<comment type="caution">
    <text evidence="2">The sequence shown here is derived from an EMBL/GenBank/DDBJ whole genome shotgun (WGS) entry which is preliminary data.</text>
</comment>
<dbReference type="AlphaFoldDB" id="A0A2P5F742"/>
<keyword evidence="1" id="KW-0472">Membrane</keyword>
<keyword evidence="1" id="KW-0812">Transmembrane</keyword>